<evidence type="ECO:0000256" key="10">
    <source>
        <dbReference type="ARBA" id="ARBA00047770"/>
    </source>
</evidence>
<dbReference type="AlphaFoldDB" id="V9F7F9"/>
<feature type="region of interest" description="Disordered" evidence="11">
    <location>
        <begin position="96"/>
        <end position="167"/>
    </location>
</feature>
<comment type="catalytic activity">
    <reaction evidence="10">
        <text>L-lysyl(79)-[histone H3] + 3 S-adenosyl-L-methionine = N(6),N(6),N(6)-trimethyl-L-lysyl(79)-[histone H3] + 3 S-adenosyl-L-homocysteine + 3 H(+)</text>
        <dbReference type="Rhea" id="RHEA:60328"/>
        <dbReference type="Rhea" id="RHEA-COMP:15549"/>
        <dbReference type="Rhea" id="RHEA-COMP:15552"/>
        <dbReference type="ChEBI" id="CHEBI:15378"/>
        <dbReference type="ChEBI" id="CHEBI:29969"/>
        <dbReference type="ChEBI" id="CHEBI:57856"/>
        <dbReference type="ChEBI" id="CHEBI:59789"/>
        <dbReference type="ChEBI" id="CHEBI:61961"/>
        <dbReference type="EC" id="2.1.1.360"/>
    </reaction>
</comment>
<dbReference type="InterPro" id="IPR001005">
    <property type="entry name" value="SANT/Myb"/>
</dbReference>
<dbReference type="SUPFAM" id="SSF53335">
    <property type="entry name" value="S-adenosyl-L-methionine-dependent methyltransferases"/>
    <property type="match status" value="1"/>
</dbReference>
<name>V9F7F9_PHYNI</name>
<evidence type="ECO:0000256" key="9">
    <source>
        <dbReference type="ARBA" id="ARBA00029821"/>
    </source>
</evidence>
<feature type="compositionally biased region" description="Pro residues" evidence="11">
    <location>
        <begin position="107"/>
        <end position="120"/>
    </location>
</feature>
<evidence type="ECO:0000256" key="7">
    <source>
        <dbReference type="ARBA" id="ARBA00022853"/>
    </source>
</evidence>
<dbReference type="InterPro" id="IPR030445">
    <property type="entry name" value="H3-K79_meTrfase"/>
</dbReference>
<organism evidence="13 14">
    <name type="scientific">Phytophthora nicotianae P1569</name>
    <dbReference type="NCBI Taxonomy" id="1317065"/>
    <lineage>
        <taxon>Eukaryota</taxon>
        <taxon>Sar</taxon>
        <taxon>Stramenopiles</taxon>
        <taxon>Oomycota</taxon>
        <taxon>Peronosporomycetes</taxon>
        <taxon>Peronosporales</taxon>
        <taxon>Peronosporaceae</taxon>
        <taxon>Phytophthora</taxon>
    </lineage>
</organism>
<dbReference type="SMART" id="SM00717">
    <property type="entry name" value="SANT"/>
    <property type="match status" value="1"/>
</dbReference>
<evidence type="ECO:0000256" key="4">
    <source>
        <dbReference type="ARBA" id="ARBA00022603"/>
    </source>
</evidence>
<accession>V9F7F9</accession>
<dbReference type="Proteomes" id="UP000018721">
    <property type="component" value="Unassembled WGS sequence"/>
</dbReference>
<sequence length="380" mass="41688">MRTAFTFDDDKQLVQLARKYVDANQRIAWADIARRMASTGHTAAALRQRLQSLYRTWGRDITRFPASFFTARSEGVVPTRAAGTAAVDLDALQQPTQCQRRAENHASPPPVHHVPEPPITSPVNAVSTLPAQPDLTPFSSCPSNPPAVLEESTPPGRSSASAESEVPLLSPSIAEQTVASIFADVPRGTVAHKGDTPHLNVGEVLPAGVTTLLGELGDIDSSDIFFDIGAGLENIVTQVALATRVPKAIGIELRSQVYSVGVEMIARSSLGRQASSRIELYCNDITSVCFSRILPFDAATIVFWNNILFEPATIEYVKREISVMAAVRLFVCSAPICPRHRDHCFSQFCSTFEQFKETDILCSWKAEPQRVYFYRSLQQI</sequence>
<dbReference type="CDD" id="cd00167">
    <property type="entry name" value="SANT"/>
    <property type="match status" value="1"/>
</dbReference>
<dbReference type="GO" id="GO:0006281">
    <property type="term" value="P:DNA repair"/>
    <property type="evidence" value="ECO:0007669"/>
    <property type="project" value="TreeGrafter"/>
</dbReference>
<keyword evidence="5" id="KW-0808">Transferase</keyword>
<dbReference type="OrthoDB" id="120055at2759"/>
<keyword evidence="14" id="KW-1185">Reference proteome</keyword>
<keyword evidence="6" id="KW-0949">S-adenosyl-L-methionine</keyword>
<dbReference type="PANTHER" id="PTHR21451">
    <property type="entry name" value="HISTONE H3 METHYLTRANSFERASE"/>
    <property type="match status" value="1"/>
</dbReference>
<evidence type="ECO:0000256" key="2">
    <source>
        <dbReference type="ARBA" id="ARBA00012190"/>
    </source>
</evidence>
<evidence type="ECO:0000256" key="1">
    <source>
        <dbReference type="ARBA" id="ARBA00004123"/>
    </source>
</evidence>
<dbReference type="PANTHER" id="PTHR21451:SF0">
    <property type="entry name" value="HISTONE-LYSINE N-METHYLTRANSFERASE, H3 LYSINE-79 SPECIFIC"/>
    <property type="match status" value="1"/>
</dbReference>
<evidence type="ECO:0000256" key="3">
    <source>
        <dbReference type="ARBA" id="ARBA00020987"/>
    </source>
</evidence>
<comment type="caution">
    <text evidence="13">The sequence shown here is derived from an EMBL/GenBank/DDBJ whole genome shotgun (WGS) entry which is preliminary data.</text>
</comment>
<feature type="domain" description="Myb-like" evidence="12">
    <location>
        <begin position="1"/>
        <end position="56"/>
    </location>
</feature>
<dbReference type="GO" id="GO:0000077">
    <property type="term" value="P:DNA damage checkpoint signaling"/>
    <property type="evidence" value="ECO:0007669"/>
    <property type="project" value="TreeGrafter"/>
</dbReference>
<evidence type="ECO:0000313" key="14">
    <source>
        <dbReference type="Proteomes" id="UP000018721"/>
    </source>
</evidence>
<keyword evidence="7" id="KW-0156">Chromatin regulator</keyword>
<evidence type="ECO:0000256" key="5">
    <source>
        <dbReference type="ARBA" id="ARBA00022679"/>
    </source>
</evidence>
<dbReference type="HOGENOM" id="CLU_728576_0_0_1"/>
<reference evidence="13 14" key="1">
    <citation type="submission" date="2013-11" db="EMBL/GenBank/DDBJ databases">
        <title>The Genome Sequence of Phytophthora parasitica P1569.</title>
        <authorList>
            <consortium name="The Broad Institute Genomics Platform"/>
            <person name="Russ C."/>
            <person name="Tyler B."/>
            <person name="Panabieres F."/>
            <person name="Shan W."/>
            <person name="Tripathy S."/>
            <person name="Grunwald N."/>
            <person name="Machado M."/>
            <person name="Johnson C.S."/>
            <person name="Arredondo F."/>
            <person name="Hong C."/>
            <person name="Coffey M."/>
            <person name="Young S.K."/>
            <person name="Zeng Q."/>
            <person name="Gargeya S."/>
            <person name="Fitzgerald M."/>
            <person name="Abouelleil A."/>
            <person name="Alvarado L."/>
            <person name="Chapman S.B."/>
            <person name="Gainer-Dewar J."/>
            <person name="Goldberg J."/>
            <person name="Griggs A."/>
            <person name="Gujja S."/>
            <person name="Hansen M."/>
            <person name="Howarth C."/>
            <person name="Imamovic A."/>
            <person name="Ireland A."/>
            <person name="Larimer J."/>
            <person name="McCowan C."/>
            <person name="Murphy C."/>
            <person name="Pearson M."/>
            <person name="Poon T.W."/>
            <person name="Priest M."/>
            <person name="Roberts A."/>
            <person name="Saif S."/>
            <person name="Shea T."/>
            <person name="Sykes S."/>
            <person name="Wortman J."/>
            <person name="Nusbaum C."/>
            <person name="Birren B."/>
        </authorList>
    </citation>
    <scope>NUCLEOTIDE SEQUENCE [LARGE SCALE GENOMIC DNA]</scope>
    <source>
        <strain evidence="13 14">P1569</strain>
    </source>
</reference>
<comment type="subcellular location">
    <subcellularLocation>
        <location evidence="1">Nucleus</location>
    </subcellularLocation>
</comment>
<keyword evidence="8" id="KW-0539">Nucleus</keyword>
<protein>
    <recommendedName>
        <fullName evidence="3">Histone-lysine N-methyltransferase, H3 lysine-79 specific</fullName>
        <ecNumber evidence="2">2.1.1.360</ecNumber>
    </recommendedName>
    <alternativeName>
        <fullName evidence="9">Histone H3-K79 methyltransferase</fullName>
    </alternativeName>
</protein>
<dbReference type="GO" id="GO:0140956">
    <property type="term" value="F:histone H3K79 trimethyltransferase activity"/>
    <property type="evidence" value="ECO:0007669"/>
    <property type="project" value="UniProtKB-EC"/>
</dbReference>
<dbReference type="Gene3D" id="3.40.50.150">
    <property type="entry name" value="Vaccinia Virus protein VP39"/>
    <property type="match status" value="1"/>
</dbReference>
<evidence type="ECO:0000313" key="13">
    <source>
        <dbReference type="EMBL" id="ETI46317.1"/>
    </source>
</evidence>
<evidence type="ECO:0000256" key="11">
    <source>
        <dbReference type="SAM" id="MobiDB-lite"/>
    </source>
</evidence>
<evidence type="ECO:0000259" key="12">
    <source>
        <dbReference type="SMART" id="SM00717"/>
    </source>
</evidence>
<dbReference type="GO" id="GO:0005634">
    <property type="term" value="C:nucleus"/>
    <property type="evidence" value="ECO:0007669"/>
    <property type="project" value="UniProtKB-SubCell"/>
</dbReference>
<keyword evidence="4" id="KW-0489">Methyltransferase</keyword>
<gene>
    <name evidence="13" type="ORF">F443_09302</name>
</gene>
<dbReference type="InterPro" id="IPR029063">
    <property type="entry name" value="SAM-dependent_MTases_sf"/>
</dbReference>
<evidence type="ECO:0000256" key="8">
    <source>
        <dbReference type="ARBA" id="ARBA00023242"/>
    </source>
</evidence>
<proteinExistence type="predicted"/>
<dbReference type="Pfam" id="PF08123">
    <property type="entry name" value="DOT1"/>
    <property type="match status" value="1"/>
</dbReference>
<feature type="compositionally biased region" description="Polar residues" evidence="11">
    <location>
        <begin position="121"/>
        <end position="130"/>
    </location>
</feature>
<dbReference type="EMBL" id="ANIZ01001587">
    <property type="protein sequence ID" value="ETI46317.1"/>
    <property type="molecule type" value="Genomic_DNA"/>
</dbReference>
<dbReference type="EC" id="2.1.1.360" evidence="2"/>
<dbReference type="eggNOG" id="ENOG502RGPY">
    <property type="taxonomic scope" value="Eukaryota"/>
</dbReference>
<dbReference type="InterPro" id="IPR025789">
    <property type="entry name" value="DOT1_dom"/>
</dbReference>
<evidence type="ECO:0000256" key="6">
    <source>
        <dbReference type="ARBA" id="ARBA00022691"/>
    </source>
</evidence>
<dbReference type="GO" id="GO:0032259">
    <property type="term" value="P:methylation"/>
    <property type="evidence" value="ECO:0007669"/>
    <property type="project" value="UniProtKB-KW"/>
</dbReference>